<evidence type="ECO:0000313" key="2">
    <source>
        <dbReference type="EMBL" id="RJG02778.1"/>
    </source>
</evidence>
<keyword evidence="1" id="KW-0472">Membrane</keyword>
<protein>
    <submittedName>
        <fullName evidence="2">Uncharacterized protein</fullName>
    </submittedName>
</protein>
<sequence>MDTEFQKQRRNLLGVSLGLVVFEFSGGKAESISFLGGGIKLTDGQAIITLAYISLAYLLWRYWLYARPLHEKFQNEVKERINNSTSYRGLITPLVENFKNEAGVAYKDGWNAYHGIETKEKYIPIPVNTLIEKNLFSRKLLISVENSQGEFHPEKEIHNISYAKYELITLKAWLSSMMGDKSFSDLYVPYTLSFLAIASAVFREFYA</sequence>
<comment type="caution">
    <text evidence="2">The sequence shown here is derived from an EMBL/GenBank/DDBJ whole genome shotgun (WGS) entry which is preliminary data.</text>
</comment>
<proteinExistence type="predicted"/>
<name>A0A3A3G2Q9_9BURK</name>
<dbReference type="AlphaFoldDB" id="A0A3A3G2Q9"/>
<dbReference type="EMBL" id="QYUQ01000002">
    <property type="protein sequence ID" value="RJG02778.1"/>
    <property type="molecule type" value="Genomic_DNA"/>
</dbReference>
<dbReference type="Proteomes" id="UP000266327">
    <property type="component" value="Unassembled WGS sequence"/>
</dbReference>
<feature type="transmembrane region" description="Helical" evidence="1">
    <location>
        <begin position="45"/>
        <end position="64"/>
    </location>
</feature>
<keyword evidence="3" id="KW-1185">Reference proteome</keyword>
<evidence type="ECO:0000313" key="3">
    <source>
        <dbReference type="Proteomes" id="UP000266327"/>
    </source>
</evidence>
<organism evidence="2 3">
    <name type="scientific">Noviherbaspirillum sedimenti</name>
    <dbReference type="NCBI Taxonomy" id="2320865"/>
    <lineage>
        <taxon>Bacteria</taxon>
        <taxon>Pseudomonadati</taxon>
        <taxon>Pseudomonadota</taxon>
        <taxon>Betaproteobacteria</taxon>
        <taxon>Burkholderiales</taxon>
        <taxon>Oxalobacteraceae</taxon>
        <taxon>Noviherbaspirillum</taxon>
    </lineage>
</organism>
<keyword evidence="1" id="KW-1133">Transmembrane helix</keyword>
<keyword evidence="1" id="KW-0812">Transmembrane</keyword>
<dbReference type="RefSeq" id="WP_119786279.1">
    <property type="nucleotide sequence ID" value="NZ_QYUQ01000002.1"/>
</dbReference>
<gene>
    <name evidence="2" type="ORF">D3878_15310</name>
</gene>
<reference evidence="3" key="1">
    <citation type="submission" date="2018-09" db="EMBL/GenBank/DDBJ databases">
        <authorList>
            <person name="Zhu H."/>
        </authorList>
    </citation>
    <scope>NUCLEOTIDE SEQUENCE [LARGE SCALE GENOMIC DNA]</scope>
    <source>
        <strain evidence="3">K1S02-23</strain>
    </source>
</reference>
<accession>A0A3A3G2Q9</accession>
<evidence type="ECO:0000256" key="1">
    <source>
        <dbReference type="SAM" id="Phobius"/>
    </source>
</evidence>